<dbReference type="PRINTS" id="PR00344">
    <property type="entry name" value="BCTRLSENSOR"/>
</dbReference>
<dbReference type="Proteomes" id="UP000295493">
    <property type="component" value="Unassembled WGS sequence"/>
</dbReference>
<dbReference type="EC" id="2.7.13.3" evidence="2"/>
<dbReference type="PANTHER" id="PTHR45453:SF1">
    <property type="entry name" value="PHOSPHATE REGULON SENSOR PROTEIN PHOR"/>
    <property type="match status" value="1"/>
</dbReference>
<feature type="domain" description="Histidine kinase" evidence="9">
    <location>
        <begin position="220"/>
        <end position="438"/>
    </location>
</feature>
<dbReference type="FunFam" id="1.10.287.130:FF:000001">
    <property type="entry name" value="Two-component sensor histidine kinase"/>
    <property type="match status" value="1"/>
</dbReference>
<protein>
    <recommendedName>
        <fullName evidence="2">histidine kinase</fullName>
        <ecNumber evidence="2">2.7.13.3</ecNumber>
    </recommendedName>
</protein>
<sequence>MPPIIPRRRAFRNGERSLKTPSLRYSLARQMRYAGCMEGVSAPRTVIALFLAVVTASAGLALGADINAILIALVGSIAAVLIAASGGEEESPPPPPPSRDMSRESDVAAAEVLEAVVEPVLIVADNRVVRANKAAHALLGNHIIGEDVRLAIRHPAAAEKLIHDRGEDSSAAIHLVGLGTRDQRWEMRVRRVGKSVRIVHLVDRTGSYATERIRVDFVANASHELRTPLASIIGFIETLGEEAGEDPAVRKRFLNVMFNEAVRMQRLVDDLMSLSRIEAEKYREPDTAVDLARLTREVCAEIASAQHDRAEHLILDIQDIRPIRGDRAQLSQLLHNIIGNALKYGHSHTPVQIRLATSGTRMAELRVTDQGEGVAPEQLPRLTERFYRVDSGRSRAMGGTGLGLAIVKHIVERHRGRLDISSVQGKGTSVVVLLPMVQPQP</sequence>
<keyword evidence="4" id="KW-0808">Transferase</keyword>
<evidence type="ECO:0000259" key="9">
    <source>
        <dbReference type="PROSITE" id="PS50109"/>
    </source>
</evidence>
<dbReference type="GO" id="GO:0016036">
    <property type="term" value="P:cellular response to phosphate starvation"/>
    <property type="evidence" value="ECO:0007669"/>
    <property type="project" value="TreeGrafter"/>
</dbReference>
<name>A0A4R6FJL5_9SPHN</name>
<comment type="caution">
    <text evidence="10">The sequence shown here is derived from an EMBL/GenBank/DDBJ whole genome shotgun (WGS) entry which is preliminary data.</text>
</comment>
<dbReference type="InterPro" id="IPR005467">
    <property type="entry name" value="His_kinase_dom"/>
</dbReference>
<dbReference type="GO" id="GO:0000155">
    <property type="term" value="F:phosphorelay sensor kinase activity"/>
    <property type="evidence" value="ECO:0007669"/>
    <property type="project" value="InterPro"/>
</dbReference>
<keyword evidence="11" id="KW-1185">Reference proteome</keyword>
<keyword evidence="3" id="KW-0597">Phosphoprotein</keyword>
<comment type="catalytic activity">
    <reaction evidence="1">
        <text>ATP + protein L-histidine = ADP + protein N-phospho-L-histidine.</text>
        <dbReference type="EC" id="2.7.13.3"/>
    </reaction>
</comment>
<accession>A0A4R6FJL5</accession>
<dbReference type="InterPro" id="IPR004358">
    <property type="entry name" value="Sig_transdc_His_kin-like_C"/>
</dbReference>
<dbReference type="InterPro" id="IPR050351">
    <property type="entry name" value="BphY/WalK/GraS-like"/>
</dbReference>
<dbReference type="Gene3D" id="3.30.565.10">
    <property type="entry name" value="Histidine kinase-like ATPase, C-terminal domain"/>
    <property type="match status" value="1"/>
</dbReference>
<dbReference type="FunFam" id="3.30.565.10:FF:000006">
    <property type="entry name" value="Sensor histidine kinase WalK"/>
    <property type="match status" value="1"/>
</dbReference>
<dbReference type="InterPro" id="IPR003661">
    <property type="entry name" value="HisK_dim/P_dom"/>
</dbReference>
<dbReference type="EMBL" id="SNWD01000008">
    <property type="protein sequence ID" value="TDN81080.1"/>
    <property type="molecule type" value="Genomic_DNA"/>
</dbReference>
<evidence type="ECO:0000256" key="8">
    <source>
        <dbReference type="SAM" id="MobiDB-lite"/>
    </source>
</evidence>
<reference evidence="10 11" key="1">
    <citation type="submission" date="2019-03" db="EMBL/GenBank/DDBJ databases">
        <title>Genomic Encyclopedia of Type Strains, Phase IV (KMG-IV): sequencing the most valuable type-strain genomes for metagenomic binning, comparative biology and taxonomic classification.</title>
        <authorList>
            <person name="Goeker M."/>
        </authorList>
    </citation>
    <scope>NUCLEOTIDE SEQUENCE [LARGE SCALE GENOMIC DNA]</scope>
    <source>
        <strain evidence="10 11">DSM 25059</strain>
    </source>
</reference>
<dbReference type="SUPFAM" id="SSF47384">
    <property type="entry name" value="Homodimeric domain of signal transducing histidine kinase"/>
    <property type="match status" value="1"/>
</dbReference>
<keyword evidence="5 10" id="KW-0418">Kinase</keyword>
<dbReference type="Pfam" id="PF02518">
    <property type="entry name" value="HATPase_c"/>
    <property type="match status" value="1"/>
</dbReference>
<dbReference type="AlphaFoldDB" id="A0A4R6FJL5"/>
<dbReference type="SMART" id="SM00387">
    <property type="entry name" value="HATPase_c"/>
    <property type="match status" value="1"/>
</dbReference>
<dbReference type="SUPFAM" id="SSF55874">
    <property type="entry name" value="ATPase domain of HSP90 chaperone/DNA topoisomerase II/histidine kinase"/>
    <property type="match status" value="1"/>
</dbReference>
<keyword evidence="7" id="KW-0472">Membrane</keyword>
<dbReference type="PANTHER" id="PTHR45453">
    <property type="entry name" value="PHOSPHATE REGULON SENSOR PROTEIN PHOR"/>
    <property type="match status" value="1"/>
</dbReference>
<keyword evidence="6" id="KW-0902">Two-component regulatory system</keyword>
<evidence type="ECO:0000256" key="3">
    <source>
        <dbReference type="ARBA" id="ARBA00022553"/>
    </source>
</evidence>
<dbReference type="InterPro" id="IPR000014">
    <property type="entry name" value="PAS"/>
</dbReference>
<organism evidence="10 11">
    <name type="scientific">Stakelama pacifica</name>
    <dbReference type="NCBI Taxonomy" id="517720"/>
    <lineage>
        <taxon>Bacteria</taxon>
        <taxon>Pseudomonadati</taxon>
        <taxon>Pseudomonadota</taxon>
        <taxon>Alphaproteobacteria</taxon>
        <taxon>Sphingomonadales</taxon>
        <taxon>Sphingomonadaceae</taxon>
        <taxon>Stakelama</taxon>
    </lineage>
</organism>
<evidence type="ECO:0000313" key="11">
    <source>
        <dbReference type="Proteomes" id="UP000295493"/>
    </source>
</evidence>
<dbReference type="InterPro" id="IPR003594">
    <property type="entry name" value="HATPase_dom"/>
</dbReference>
<evidence type="ECO:0000256" key="2">
    <source>
        <dbReference type="ARBA" id="ARBA00012438"/>
    </source>
</evidence>
<dbReference type="SMART" id="SM00388">
    <property type="entry name" value="HisKA"/>
    <property type="match status" value="1"/>
</dbReference>
<dbReference type="GO" id="GO:0005886">
    <property type="term" value="C:plasma membrane"/>
    <property type="evidence" value="ECO:0007669"/>
    <property type="project" value="TreeGrafter"/>
</dbReference>
<dbReference type="Gene3D" id="1.10.287.130">
    <property type="match status" value="1"/>
</dbReference>
<evidence type="ECO:0000256" key="5">
    <source>
        <dbReference type="ARBA" id="ARBA00022777"/>
    </source>
</evidence>
<gene>
    <name evidence="10" type="ORF">EV664_10821</name>
</gene>
<dbReference type="GO" id="GO:0004721">
    <property type="term" value="F:phosphoprotein phosphatase activity"/>
    <property type="evidence" value="ECO:0007669"/>
    <property type="project" value="TreeGrafter"/>
</dbReference>
<dbReference type="Pfam" id="PF00512">
    <property type="entry name" value="HisKA"/>
    <property type="match status" value="1"/>
</dbReference>
<dbReference type="InterPro" id="IPR036890">
    <property type="entry name" value="HATPase_C_sf"/>
</dbReference>
<proteinExistence type="predicted"/>
<dbReference type="CDD" id="cd00082">
    <property type="entry name" value="HisKA"/>
    <property type="match status" value="1"/>
</dbReference>
<evidence type="ECO:0000256" key="7">
    <source>
        <dbReference type="ARBA" id="ARBA00023136"/>
    </source>
</evidence>
<feature type="region of interest" description="Disordered" evidence="8">
    <location>
        <begin position="86"/>
        <end position="105"/>
    </location>
</feature>
<dbReference type="InterPro" id="IPR036097">
    <property type="entry name" value="HisK_dim/P_sf"/>
</dbReference>
<evidence type="ECO:0000256" key="4">
    <source>
        <dbReference type="ARBA" id="ARBA00022679"/>
    </source>
</evidence>
<dbReference type="PROSITE" id="PS50109">
    <property type="entry name" value="HIS_KIN"/>
    <property type="match status" value="1"/>
</dbReference>
<evidence type="ECO:0000256" key="1">
    <source>
        <dbReference type="ARBA" id="ARBA00000085"/>
    </source>
</evidence>
<evidence type="ECO:0000256" key="6">
    <source>
        <dbReference type="ARBA" id="ARBA00023012"/>
    </source>
</evidence>
<evidence type="ECO:0000313" key="10">
    <source>
        <dbReference type="EMBL" id="TDN81080.1"/>
    </source>
</evidence>
<dbReference type="Pfam" id="PF13188">
    <property type="entry name" value="PAS_8"/>
    <property type="match status" value="1"/>
</dbReference>